<evidence type="ECO:0000313" key="1">
    <source>
        <dbReference type="EMBL" id="PVH37936.1"/>
    </source>
</evidence>
<protein>
    <submittedName>
        <fullName evidence="1">Uncharacterized protein</fullName>
    </submittedName>
</protein>
<dbReference type="EMBL" id="CM008050">
    <property type="protein sequence ID" value="PVH37936.1"/>
    <property type="molecule type" value="Genomic_DNA"/>
</dbReference>
<accession>A0A2T8IJY0</accession>
<gene>
    <name evidence="1" type="ORF">PAHAL_5G127700</name>
</gene>
<proteinExistence type="predicted"/>
<organism evidence="1">
    <name type="scientific">Panicum hallii</name>
    <dbReference type="NCBI Taxonomy" id="206008"/>
    <lineage>
        <taxon>Eukaryota</taxon>
        <taxon>Viridiplantae</taxon>
        <taxon>Streptophyta</taxon>
        <taxon>Embryophyta</taxon>
        <taxon>Tracheophyta</taxon>
        <taxon>Spermatophyta</taxon>
        <taxon>Magnoliopsida</taxon>
        <taxon>Liliopsida</taxon>
        <taxon>Poales</taxon>
        <taxon>Poaceae</taxon>
        <taxon>PACMAD clade</taxon>
        <taxon>Panicoideae</taxon>
        <taxon>Panicodae</taxon>
        <taxon>Paniceae</taxon>
        <taxon>Panicinae</taxon>
        <taxon>Panicum</taxon>
        <taxon>Panicum sect. Panicum</taxon>
    </lineage>
</organism>
<dbReference type="Proteomes" id="UP000243499">
    <property type="component" value="Chromosome 5"/>
</dbReference>
<reference evidence="1" key="1">
    <citation type="submission" date="2018-04" db="EMBL/GenBank/DDBJ databases">
        <title>WGS assembly of Panicum hallii.</title>
        <authorList>
            <person name="Lovell J."/>
            <person name="Jenkins J."/>
            <person name="Lowry D."/>
            <person name="Mamidi S."/>
            <person name="Sreedasyam A."/>
            <person name="Weng X."/>
            <person name="Barry K."/>
            <person name="Bonette J."/>
            <person name="Campitelli B."/>
            <person name="Daum C."/>
            <person name="Gordon S."/>
            <person name="Gould B."/>
            <person name="Lipzen A."/>
            <person name="Macqueen A."/>
            <person name="Palacio-Mejia J."/>
            <person name="Plott C."/>
            <person name="Shakirov E."/>
            <person name="Shu S."/>
            <person name="Yoshinaga Y."/>
            <person name="Zane M."/>
            <person name="Rokhsar D."/>
            <person name="Grimwood J."/>
            <person name="Schmutz J."/>
            <person name="Juenger T."/>
        </authorList>
    </citation>
    <scope>NUCLEOTIDE SEQUENCE [LARGE SCALE GENOMIC DNA]</scope>
    <source>
        <strain evidence="1">FIL2</strain>
    </source>
</reference>
<name>A0A2T8IJY0_9POAL</name>
<dbReference type="AlphaFoldDB" id="A0A2T8IJY0"/>
<sequence>MDPPAHPLPVYPARRPLLKRLRRRDGVGRNRNADMYVSPIESRSQRANRASYLAWHHREVAT</sequence>
<dbReference type="Gramene" id="PVH37936">
    <property type="protein sequence ID" value="PVH37936"/>
    <property type="gene ID" value="PAHAL_5G127700"/>
</dbReference>